<gene>
    <name evidence="2" type="ORF">DFQ10_104183</name>
</gene>
<dbReference type="Proteomes" id="UP000256980">
    <property type="component" value="Unassembled WGS sequence"/>
</dbReference>
<feature type="chain" id="PRO_5017646032" evidence="1">
    <location>
        <begin position="22"/>
        <end position="1613"/>
    </location>
</feature>
<dbReference type="RefSeq" id="WP_115817401.1">
    <property type="nucleotide sequence ID" value="NZ_QRDV01000004.1"/>
</dbReference>
<reference evidence="2 3" key="1">
    <citation type="submission" date="2018-07" db="EMBL/GenBank/DDBJ databases">
        <title>Genomic Encyclopedia of Type Strains, Phase III (KMG-III): the genomes of soil and plant-associated and newly described type strains.</title>
        <authorList>
            <person name="Whitman W."/>
        </authorList>
    </citation>
    <scope>NUCLEOTIDE SEQUENCE [LARGE SCALE GENOMIC DNA]</scope>
    <source>
        <strain evidence="2 3">CECT 7946</strain>
    </source>
</reference>
<proteinExistence type="predicted"/>
<dbReference type="NCBIfam" id="NF038133">
    <property type="entry name" value="choice_anch_L"/>
    <property type="match status" value="1"/>
</dbReference>
<dbReference type="OrthoDB" id="9765926at2"/>
<accession>A0A3D9H3E5</accession>
<dbReference type="InterPro" id="IPR026341">
    <property type="entry name" value="T9SS_type_B"/>
</dbReference>
<dbReference type="InterPro" id="IPR049804">
    <property type="entry name" value="Choice_anch_L"/>
</dbReference>
<evidence type="ECO:0000256" key="1">
    <source>
        <dbReference type="SAM" id="SignalP"/>
    </source>
</evidence>
<keyword evidence="3" id="KW-1185">Reference proteome</keyword>
<protein>
    <submittedName>
        <fullName evidence="2">Gliding motility-associated-like protein</fullName>
    </submittedName>
</protein>
<evidence type="ECO:0000313" key="3">
    <source>
        <dbReference type="Proteomes" id="UP000256980"/>
    </source>
</evidence>
<comment type="caution">
    <text evidence="2">The sequence shown here is derived from an EMBL/GenBank/DDBJ whole genome shotgun (WGS) entry which is preliminary data.</text>
</comment>
<dbReference type="Pfam" id="PF13585">
    <property type="entry name" value="CHU_C"/>
    <property type="match status" value="1"/>
</dbReference>
<dbReference type="EMBL" id="QRDV01000004">
    <property type="protein sequence ID" value="RED43992.1"/>
    <property type="molecule type" value="Genomic_DNA"/>
</dbReference>
<keyword evidence="1" id="KW-0732">Signal</keyword>
<feature type="signal peptide" evidence="1">
    <location>
        <begin position="1"/>
        <end position="21"/>
    </location>
</feature>
<dbReference type="NCBIfam" id="TIGR04131">
    <property type="entry name" value="Bac_Flav_CTERM"/>
    <property type="match status" value="1"/>
</dbReference>
<evidence type="ECO:0000313" key="2">
    <source>
        <dbReference type="EMBL" id="RED43992.1"/>
    </source>
</evidence>
<organism evidence="2 3">
    <name type="scientific">Winogradskyella eximia</name>
    <dbReference type="NCBI Taxonomy" id="262006"/>
    <lineage>
        <taxon>Bacteria</taxon>
        <taxon>Pseudomonadati</taxon>
        <taxon>Bacteroidota</taxon>
        <taxon>Flavobacteriia</taxon>
        <taxon>Flavobacteriales</taxon>
        <taxon>Flavobacteriaceae</taxon>
        <taxon>Winogradskyella</taxon>
    </lineage>
</organism>
<sequence length="1613" mass="176890">MTYFNRSLCLFIGLICSISYAQQVTVDNSVSPQDLIQNTLIQGCVEVSNISSPSNGSSIGIGSFGYFERAASNFPFENGIVLTTGNATSAGNGQNNTILNEGDATWLTDSDLETALGISGTVNATSIEFEFASISNQIQFNYILASEEYFGNFPCEYSDGFAFLIREAGTTDPYVNIALIPGTTTPVNTNTVHDDIVGFCAASNEEYFEGYNVGDTNYNGRTTVLSATATIQPNVQYQIKLVIADQTDKNYDSAVFIEGNSFDASVDLGEDFTTCASSTVLDGNIENTNATYSWFLNDVLIPSENQSTLTAAVSGNYRVEITLPLAGSSCVIEDDINITLSSTQTSDPITDFQLCDDLSGDGLEMFDLSTKDAEVLASVPSSSYAISYHYSNADAISNSNAITSAIQNTGNPQAIYVRIEDTVNGCLAFSTFNLIVNSLPIITNPTSLVVCDDQTADGSTAMDLNALKDNEITLSQTNLVVTYHSSASDAAAGVNAFTMPYTNTNSTEQLYVSVQNPETGCISTTSLNLSVIESPVINMDPHYIDACDTDHNGYANFDLSSIIPEVLNGLTGVNVSFHTSIDEAVSGANPIADETNYGNIISEQQTIYIRVENGTSGCASTTPIELHTNLLLTATIIEDVTVCDIGDDNSEEFDFNDIEAGIVHELEDIEVEFYESENDRDNQTNPINKALPYNSQSNPQTIYITLESPTCFDVAEFDLILFPVIEFESVVSLIVCDEDQDGFTATDLSTLDGDVTNGETGFNVKYFLTEQDAIDNTNALPNIYTNLTNPFTLYPRITFAQTGCFDYNSFEVTVLPAPESEKPLDIIICDADRDGFSPINLNHSIPNSILATPNRSVTFHNSLNDAELNENPIGNISNYAAQTEIVYMRVENTNTGCYAIEELDIIVNTLPFVGDLSNYVNELNFCEDNSDGIGEFIFENKDTEALSGQTGKEVSYYLNQTDADNKTNAIDKTSIYENISNPQQIYVRIDNITDESCYETSSFTIEVGTNPIYNEPTDWFVCDDSVVDGSVMHDFTSKIEEVSAGIPDIQTVKFFTSEDDAINNTNEIPLQFANTVNPQQIYVQIDNGTICQSITSFVVNVISTPNVAPADPLIECDDDTDGSLVFDLTDAEENILDVRQEDLEISYFESYEDSEANANEITNPNSYTNTSNPQTVYMKVTNTISNCYVALPIQLIVNQPPFINDFETYTVCASDTNTVDLTEINEIAVDVNFNVLFSYFTNEADAIANTNAIDTNYAYQSDFDMLFVRTEFSTTHCSTYYQFNLKVEPLPIANQPANLMACDDDFDGILEFDLTQQNSSILGGQNPSLYTVTYHNTMLQANDNDYAINTDYFAYDGEVIFARVENNNTGCYSITQFSTIVNPLPIIDIGNQVICLGNTPLLVSANTNNPNDTYLWSTGEISPEIEITDVGSYWVEVTSEFGCVNTHNFGVSESESATIETTEIVDFSDPNNITVTISGIGNYLYQLDDLEAQESNVFDNVPMGYHTVTIIDLNGCANETKEVLVVDIPKFFTPNNDGTNDTWHIVGIETLPGTIINVFNRYGKLMTQLSENTPGWNGIYNGEKMPTSDYWYVADVQRGSIAFQVKGHFTLKR</sequence>
<name>A0A3D9H3E5_9FLAO</name>